<gene>
    <name evidence="11" type="ORF">FPE_LOCUS11884</name>
</gene>
<feature type="compositionally biased region" description="Polar residues" evidence="8">
    <location>
        <begin position="394"/>
        <end position="408"/>
    </location>
</feature>
<dbReference type="AlphaFoldDB" id="A0AAD2DSA1"/>
<evidence type="ECO:0000256" key="8">
    <source>
        <dbReference type="SAM" id="MobiDB-lite"/>
    </source>
</evidence>
<dbReference type="SUPFAM" id="SSF103473">
    <property type="entry name" value="MFS general substrate transporter"/>
    <property type="match status" value="1"/>
</dbReference>
<feature type="transmembrane region" description="Helical" evidence="9">
    <location>
        <begin position="80"/>
        <end position="99"/>
    </location>
</feature>
<protein>
    <recommendedName>
        <fullName evidence="10">Major facilitator superfamily (MFS) profile domain-containing protein</fullName>
    </recommendedName>
</protein>
<accession>A0AAD2DSA1</accession>
<dbReference type="PANTHER" id="PTHR23505:SF83">
    <property type="entry name" value="SPHINGOLIPID TRANSPORTER SPINSTER HOMOLOG 2-RELATED"/>
    <property type="match status" value="1"/>
</dbReference>
<feature type="transmembrane region" description="Helical" evidence="9">
    <location>
        <begin position="196"/>
        <end position="218"/>
    </location>
</feature>
<evidence type="ECO:0000256" key="2">
    <source>
        <dbReference type="ARBA" id="ARBA00022448"/>
    </source>
</evidence>
<proteinExistence type="inferred from homology"/>
<evidence type="ECO:0000256" key="9">
    <source>
        <dbReference type="SAM" id="Phobius"/>
    </source>
</evidence>
<sequence length="416" mass="45023">MVGLLVASPIFASLTKRVNPFRLIGVGLSVWTIAAAGCGFSKDFWSIAIFRMLVGVGEASFISLAAPFIDDNAPPAKKTLWLGAFYMCIPTGVAVGYVYGGLVGGYKWRLAFWVEAILMLPFAILGFVMKPLQLKGFSPVGFKKALVSAEDGSENQGGELSTREAVADQSSKPLRSMDASDACIVIRFLKDMKILLLNKVFVVNILGYIAYNFVVGAYSYWGPKAGYNIYHMKNADYIFGAITVVCGILGSLAGGFALDYMTSTISNAFKLLSVATLFGAIFCIVAFCFKSLIAYIIIFAIGELLIFAAQAPVNFVCLHCVTPSLRPLSMAMSTVSIHIFGDVPSAPLIGLLQDHLNNWRKTALILTSILFLAAVIWFAGIFLHTVDRFNEGSENPVNTIENSSTTPQEVKKTETA</sequence>
<dbReference type="PROSITE" id="PS50850">
    <property type="entry name" value="MFS"/>
    <property type="match status" value="1"/>
</dbReference>
<evidence type="ECO:0000259" key="10">
    <source>
        <dbReference type="PROSITE" id="PS50850"/>
    </source>
</evidence>
<feature type="transmembrane region" description="Helical" evidence="9">
    <location>
        <begin position="330"/>
        <end position="351"/>
    </location>
</feature>
<evidence type="ECO:0000313" key="12">
    <source>
        <dbReference type="Proteomes" id="UP000834106"/>
    </source>
</evidence>
<dbReference type="PANTHER" id="PTHR23505">
    <property type="entry name" value="SPINSTER"/>
    <property type="match status" value="1"/>
</dbReference>
<name>A0AAD2DSA1_9LAMI</name>
<evidence type="ECO:0000256" key="6">
    <source>
        <dbReference type="ARBA" id="ARBA00024338"/>
    </source>
</evidence>
<evidence type="ECO:0000313" key="11">
    <source>
        <dbReference type="EMBL" id="CAI9764454.1"/>
    </source>
</evidence>
<feature type="transmembrane region" description="Helical" evidence="9">
    <location>
        <begin position="268"/>
        <end position="287"/>
    </location>
</feature>
<keyword evidence="4 9" id="KW-1133">Transmembrane helix</keyword>
<feature type="transmembrane region" description="Helical" evidence="9">
    <location>
        <begin position="293"/>
        <end position="318"/>
    </location>
</feature>
<comment type="similarity">
    <text evidence="6">Belongs to the major facilitator superfamily. Spinster (TC 2.A.1.49) family.</text>
</comment>
<dbReference type="Proteomes" id="UP000834106">
    <property type="component" value="Chromosome 7"/>
</dbReference>
<keyword evidence="3 9" id="KW-0812">Transmembrane</keyword>
<evidence type="ECO:0000256" key="3">
    <source>
        <dbReference type="ARBA" id="ARBA00022692"/>
    </source>
</evidence>
<feature type="transmembrane region" description="Helical" evidence="9">
    <location>
        <begin position="363"/>
        <end position="383"/>
    </location>
</feature>
<feature type="transmembrane region" description="Helical" evidence="9">
    <location>
        <begin position="238"/>
        <end position="261"/>
    </location>
</feature>
<dbReference type="InterPro" id="IPR011701">
    <property type="entry name" value="MFS"/>
</dbReference>
<dbReference type="InterPro" id="IPR036259">
    <property type="entry name" value="MFS_trans_sf"/>
</dbReference>
<evidence type="ECO:0000256" key="1">
    <source>
        <dbReference type="ARBA" id="ARBA00004141"/>
    </source>
</evidence>
<dbReference type="Gene3D" id="1.20.1250.20">
    <property type="entry name" value="MFS general substrate transporter like domains"/>
    <property type="match status" value="1"/>
</dbReference>
<evidence type="ECO:0000256" key="5">
    <source>
        <dbReference type="ARBA" id="ARBA00023136"/>
    </source>
</evidence>
<dbReference type="Pfam" id="PF07690">
    <property type="entry name" value="MFS_1"/>
    <property type="match status" value="1"/>
</dbReference>
<keyword evidence="5 9" id="KW-0472">Membrane</keyword>
<dbReference type="InterPro" id="IPR020846">
    <property type="entry name" value="MFS_dom"/>
</dbReference>
<organism evidence="11 12">
    <name type="scientific">Fraxinus pennsylvanica</name>
    <dbReference type="NCBI Taxonomy" id="56036"/>
    <lineage>
        <taxon>Eukaryota</taxon>
        <taxon>Viridiplantae</taxon>
        <taxon>Streptophyta</taxon>
        <taxon>Embryophyta</taxon>
        <taxon>Tracheophyta</taxon>
        <taxon>Spermatophyta</taxon>
        <taxon>Magnoliopsida</taxon>
        <taxon>eudicotyledons</taxon>
        <taxon>Gunneridae</taxon>
        <taxon>Pentapetalae</taxon>
        <taxon>asterids</taxon>
        <taxon>lamiids</taxon>
        <taxon>Lamiales</taxon>
        <taxon>Oleaceae</taxon>
        <taxon>Oleeae</taxon>
        <taxon>Fraxinus</taxon>
    </lineage>
</organism>
<feature type="region of interest" description="Disordered" evidence="8">
    <location>
        <begin position="153"/>
        <end position="172"/>
    </location>
</feature>
<feature type="transmembrane region" description="Helical" evidence="9">
    <location>
        <begin position="111"/>
        <end position="129"/>
    </location>
</feature>
<dbReference type="EMBL" id="OU503042">
    <property type="protein sequence ID" value="CAI9764454.1"/>
    <property type="molecule type" value="Genomic_DNA"/>
</dbReference>
<dbReference type="GO" id="GO:0016020">
    <property type="term" value="C:membrane"/>
    <property type="evidence" value="ECO:0007669"/>
    <property type="project" value="UniProtKB-SubCell"/>
</dbReference>
<evidence type="ECO:0000256" key="7">
    <source>
        <dbReference type="ARBA" id="ARBA00044504"/>
    </source>
</evidence>
<comment type="subcellular location">
    <subcellularLocation>
        <location evidence="1">Membrane</location>
        <topology evidence="1">Multi-pass membrane protein</topology>
    </subcellularLocation>
</comment>
<comment type="similarity">
    <text evidence="7">Belongs to the major facilitator superfamily. Phosphate:H(+) symporter (TC 2.A.1.9) family.</text>
</comment>
<reference evidence="11" key="1">
    <citation type="submission" date="2023-05" db="EMBL/GenBank/DDBJ databases">
        <authorList>
            <person name="Huff M."/>
        </authorList>
    </citation>
    <scope>NUCLEOTIDE SEQUENCE</scope>
</reference>
<feature type="region of interest" description="Disordered" evidence="8">
    <location>
        <begin position="394"/>
        <end position="416"/>
    </location>
</feature>
<dbReference type="GO" id="GO:0022857">
    <property type="term" value="F:transmembrane transporter activity"/>
    <property type="evidence" value="ECO:0007669"/>
    <property type="project" value="InterPro"/>
</dbReference>
<feature type="transmembrane region" description="Helical" evidence="9">
    <location>
        <begin position="44"/>
        <end position="68"/>
    </location>
</feature>
<keyword evidence="12" id="KW-1185">Reference proteome</keyword>
<evidence type="ECO:0000256" key="4">
    <source>
        <dbReference type="ARBA" id="ARBA00022989"/>
    </source>
</evidence>
<keyword evidence="2" id="KW-0813">Transport</keyword>
<dbReference type="InterPro" id="IPR044770">
    <property type="entry name" value="MFS_spinster-like"/>
</dbReference>
<dbReference type="CDD" id="cd17328">
    <property type="entry name" value="MFS_spinster_like"/>
    <property type="match status" value="1"/>
</dbReference>
<feature type="domain" description="Major facilitator superfamily (MFS) profile" evidence="10">
    <location>
        <begin position="1"/>
        <end position="386"/>
    </location>
</feature>